<dbReference type="InterPro" id="IPR041228">
    <property type="entry name" value="Dynein_C"/>
</dbReference>
<dbReference type="FunFam" id="1.10.8.710:FF:000003">
    <property type="entry name" value="Dynein axonemal heavy chain 5"/>
    <property type="match status" value="1"/>
</dbReference>
<dbReference type="Pfam" id="PF12774">
    <property type="entry name" value="AAA_6"/>
    <property type="match status" value="1"/>
</dbReference>
<dbReference type="FunFam" id="3.40.50.300:FF:000049">
    <property type="entry name" value="Dynein, axonemal, heavy chain 5"/>
    <property type="match status" value="1"/>
</dbReference>
<dbReference type="GO" id="GO:0005858">
    <property type="term" value="C:axonemal dynein complex"/>
    <property type="evidence" value="ECO:0007669"/>
    <property type="project" value="TreeGrafter"/>
</dbReference>
<keyword evidence="3" id="KW-0963">Cytoplasm</keyword>
<dbReference type="GO" id="GO:0045505">
    <property type="term" value="F:dynein intermediate chain binding"/>
    <property type="evidence" value="ECO:0007669"/>
    <property type="project" value="InterPro"/>
</dbReference>
<dbReference type="GO" id="GO:0051959">
    <property type="term" value="F:dynein light intermediate chain binding"/>
    <property type="evidence" value="ECO:0007669"/>
    <property type="project" value="InterPro"/>
</dbReference>
<dbReference type="Gene3D" id="6.10.140.1060">
    <property type="match status" value="1"/>
</dbReference>
<evidence type="ECO:0000256" key="6">
    <source>
        <dbReference type="ARBA" id="ARBA00022741"/>
    </source>
</evidence>
<evidence type="ECO:0000256" key="11">
    <source>
        <dbReference type="ARBA" id="ARBA00023175"/>
    </source>
</evidence>
<keyword evidence="12" id="KW-0206">Cytoskeleton</keyword>
<dbReference type="SMART" id="SM00382">
    <property type="entry name" value="AAA"/>
    <property type="match status" value="3"/>
</dbReference>
<dbReference type="InterPro" id="IPR043157">
    <property type="entry name" value="Dynein_AAA1S"/>
</dbReference>
<dbReference type="Gene3D" id="1.20.1270.280">
    <property type="match status" value="1"/>
</dbReference>
<dbReference type="FunFam" id="3.40.50.300:FF:001080">
    <property type="entry name" value="Dynein, axonemal, heavy chain 5"/>
    <property type="match status" value="1"/>
</dbReference>
<dbReference type="FunFam" id="3.40.50.300:FF:002141">
    <property type="entry name" value="Dynein heavy chain"/>
    <property type="match status" value="1"/>
</dbReference>
<keyword evidence="11" id="KW-0505">Motor protein</keyword>
<dbReference type="GO" id="GO:0097729">
    <property type="term" value="C:9+2 motile cilium"/>
    <property type="evidence" value="ECO:0007669"/>
    <property type="project" value="UniProtKB-ARBA"/>
</dbReference>
<keyword evidence="10" id="KW-0969">Cilium</keyword>
<dbReference type="Gene3D" id="3.10.490.20">
    <property type="match status" value="1"/>
</dbReference>
<dbReference type="Proteomes" id="UP001107558">
    <property type="component" value="Chromosome 2"/>
</dbReference>
<dbReference type="InterPro" id="IPR043160">
    <property type="entry name" value="Dynein_C_barrel"/>
</dbReference>
<dbReference type="Pfam" id="PF03028">
    <property type="entry name" value="Dynein_heavy"/>
    <property type="match status" value="1"/>
</dbReference>
<dbReference type="Pfam" id="PF08393">
    <property type="entry name" value="DHC_N2"/>
    <property type="match status" value="1"/>
</dbReference>
<dbReference type="InterPro" id="IPR027417">
    <property type="entry name" value="P-loop_NTPase"/>
</dbReference>
<comment type="caution">
    <text evidence="16">The sequence shown here is derived from an EMBL/GenBank/DDBJ whole genome shotgun (WGS) entry which is preliminary data.</text>
</comment>
<dbReference type="FunFam" id="1.20.920.20:FF:000001">
    <property type="entry name" value="dynein heavy chain 2, axonemal"/>
    <property type="match status" value="1"/>
</dbReference>
<dbReference type="InterPro" id="IPR003593">
    <property type="entry name" value="AAA+_ATPase"/>
</dbReference>
<dbReference type="FunFam" id="3.40.50.300:FF:000320">
    <property type="entry name" value="Dynein, axonemal, heavy chain 5"/>
    <property type="match status" value="1"/>
</dbReference>
<organism evidence="16 17">
    <name type="scientific">Polypedilum vanderplanki</name>
    <name type="common">Sleeping chironomid midge</name>
    <dbReference type="NCBI Taxonomy" id="319348"/>
    <lineage>
        <taxon>Eukaryota</taxon>
        <taxon>Metazoa</taxon>
        <taxon>Ecdysozoa</taxon>
        <taxon>Arthropoda</taxon>
        <taxon>Hexapoda</taxon>
        <taxon>Insecta</taxon>
        <taxon>Pterygota</taxon>
        <taxon>Neoptera</taxon>
        <taxon>Endopterygota</taxon>
        <taxon>Diptera</taxon>
        <taxon>Nematocera</taxon>
        <taxon>Chironomoidea</taxon>
        <taxon>Chironomidae</taxon>
        <taxon>Chironominae</taxon>
        <taxon>Polypedilum</taxon>
        <taxon>Polypedilum</taxon>
    </lineage>
</organism>
<keyword evidence="13" id="KW-0966">Cell projection</keyword>
<dbReference type="OrthoDB" id="424310at2759"/>
<comment type="similarity">
    <text evidence="2">Belongs to the dynein heavy chain family.</text>
</comment>
<dbReference type="Gene3D" id="1.10.8.720">
    <property type="entry name" value="Region D6 of dynein motor"/>
    <property type="match status" value="1"/>
</dbReference>
<comment type="subcellular location">
    <subcellularLocation>
        <location evidence="1">Cytoplasm</location>
        <location evidence="1">Cytoskeleton</location>
        <location evidence="1">Cilium axoneme</location>
    </subcellularLocation>
</comment>
<dbReference type="InterPro" id="IPR035699">
    <property type="entry name" value="AAA_6"/>
</dbReference>
<dbReference type="Gene3D" id="1.20.140.100">
    <property type="entry name" value="Dynein heavy chain, N-terminal domain 2"/>
    <property type="match status" value="1"/>
</dbReference>
<feature type="domain" description="AAA+ ATPase" evidence="15">
    <location>
        <begin position="2576"/>
        <end position="2724"/>
    </location>
</feature>
<dbReference type="InterPro" id="IPR041589">
    <property type="entry name" value="DNAH3_AAA_lid_1"/>
</dbReference>
<evidence type="ECO:0000256" key="5">
    <source>
        <dbReference type="ARBA" id="ARBA00022737"/>
    </source>
</evidence>
<dbReference type="Pfam" id="PF17852">
    <property type="entry name" value="Dynein_AAA_lid"/>
    <property type="match status" value="1"/>
</dbReference>
<dbReference type="InterPro" id="IPR035706">
    <property type="entry name" value="AAA_9"/>
</dbReference>
<dbReference type="FunFam" id="1.10.8.720:FF:000004">
    <property type="entry name" value="Dynein heavy chain 5, axonemal"/>
    <property type="match status" value="1"/>
</dbReference>
<evidence type="ECO:0000259" key="15">
    <source>
        <dbReference type="SMART" id="SM00382"/>
    </source>
</evidence>
<keyword evidence="8" id="KW-0243">Dynein</keyword>
<dbReference type="Gene3D" id="1.10.8.710">
    <property type="match status" value="1"/>
</dbReference>
<dbReference type="Pfam" id="PF18199">
    <property type="entry name" value="Dynein_C"/>
    <property type="match status" value="1"/>
</dbReference>
<dbReference type="Gene3D" id="1.10.472.130">
    <property type="match status" value="1"/>
</dbReference>
<evidence type="ECO:0000313" key="17">
    <source>
        <dbReference type="Proteomes" id="UP001107558"/>
    </source>
</evidence>
<dbReference type="FunFam" id="3.40.50.300:FF:000044">
    <property type="entry name" value="Dynein heavy chain 5, axonemal"/>
    <property type="match status" value="1"/>
</dbReference>
<evidence type="ECO:0000256" key="13">
    <source>
        <dbReference type="ARBA" id="ARBA00023273"/>
    </source>
</evidence>
<dbReference type="Pfam" id="PF12781">
    <property type="entry name" value="AAA_9"/>
    <property type="match status" value="1"/>
</dbReference>
<dbReference type="InterPro" id="IPR041658">
    <property type="entry name" value="AAA_lid_11"/>
</dbReference>
<dbReference type="InterPro" id="IPR042222">
    <property type="entry name" value="Dynein_2_N"/>
</dbReference>
<reference evidence="16" key="1">
    <citation type="submission" date="2021-03" db="EMBL/GenBank/DDBJ databases">
        <title>Chromosome level genome of the anhydrobiotic midge Polypedilum vanderplanki.</title>
        <authorList>
            <person name="Yoshida Y."/>
            <person name="Kikawada T."/>
            <person name="Gusev O."/>
        </authorList>
    </citation>
    <scope>NUCLEOTIDE SEQUENCE</scope>
    <source>
        <strain evidence="16">NIAS01</strain>
        <tissue evidence="16">Whole body or cell culture</tissue>
    </source>
</reference>
<dbReference type="InterPro" id="IPR024743">
    <property type="entry name" value="Dynein_HC_stalk"/>
</dbReference>
<dbReference type="SUPFAM" id="SSF52540">
    <property type="entry name" value="P-loop containing nucleoside triphosphate hydrolases"/>
    <property type="match status" value="4"/>
</dbReference>
<dbReference type="InterPro" id="IPR013594">
    <property type="entry name" value="Dynein_heavy_tail"/>
</dbReference>
<sequence length="4615" mass="535898">MSKKPDIDPEQDIKHLLKTTDVSATIKTIARLHRPTLTVETKEERREKLLLKSKNDRSVRASKTENNERYILEVASMFFNIHEDTLFQSYIDSQDNIDLLKNIFERNGSLKILIQYQLEDAPNLESGRFDPKLKYKQVMQGIFSSGRGKKILGECVAVYRLDNSTFQDMKNIENAFYFMPLPTCQNTIESFYEFFLKVLQPTLQVFKDYGECTEREKQNFLYGLSLFLQFLKSTQENLATCRIEFPFDNDFYKGFLLNEIRIKEASKNREHVSKCEAEFTHWMNQIRVAISQGTQLIQENVDHGPLKELEHWRKMLAKFCHVSEFVKSKMFNNYYLCLKLSKSKILLQWMKVDEDLRKLLVEATDNVRFLQSIQEYWNPLYKCEPNELCHHIKLLLKILHGVYSTSNFFNTSLRITSFLSKVSNQIVNTSRKYLTSNFTKTIWTEDMKILVKKINECKNMVEIYRNAFSSMVDEIVANGEKPLECSPSYLFDRLELFINRLCKIREVMEICLRYQVLNQIRIGGMELFSNKIYNGFEKIAKTSYDPLEYRIKQFEQDFVDFQVLVSTTEVEMEQFLIHYLEEIPTVESKILALKRFEKLDLMCLGYGKRYISIAESLLKEMEDIKDKYNEERAKPPMERGIPPYITRIKWARTLHKKIQEPLKYLTKYECVYKHKVTQQCVKMYNFLTPILDGYETTTHKAWYTYVDQIRSRLECPILKKHAETNHYIINLNPYVLQVVKECESMMKFGLQVPKSVAILTYCKDRVFDAYNILKMLVQRNNLLRKSIKPIFLPLMRIHLIKLERIFAPAFSQITWLTFDIENYFINIARILEPLEEFVKTINDINDAQIETLLEHIGNMVLIHLPEQAVTPEEFLDMNLEYRKNVEKIIQIKSQAAEKSTVELINKFIEKAEMVPYYDNSGKYQLPYSKIDESNRRFEEIKPINKFDWLSFDKIFKAVGYATPEDNEINVFKDFDGLHYDVTLLHIDCMELFAYYNHRVISVLAKCSKRSMEILKTRSYLTSVIRTYDCDNRESEPLLITNIELKIPDFKLVPDITKIQYFYDQVLLNILETNIAVSTWGKQGKSRERCLQRTVLSELIYPKDFFDIIGSHKDVTRYRISFDDGVLQLQPEIKKMLNRLYNEYKYLWVDDLENQIEAFVQSNPLTADIRDKLVLYDKITAEILKLNPVICFGILLIDRHKMIEVLEAQSKIWKKILGKKLCEYYRIILDRNVDFINAQNKILARELKDLDDCRIAMDCMKVIRDNFIDIDQSLNLIEQTYAVFLQFKLNVPAEDFDRVDGLRYQFNSMLQVSKVVGEKVLKMQAPLLNELTAGVEKFKNEIITFDREFIEKGPMIEGIPAKEASERVILFETRLDQLQHQYEVFSSGEAIFGLPVNEYPILTKRKRDINFLNRLYKLYLDVMYTVDEYFTLIFNEVDMEKINAEIQEFVNRCRTLPKGMKDWPAFIDLKKKIDDFYECCPLIELMASNAMKERHWEMLEKVVKYRFNIEDSNFTLGYVMKAPLLEHKEEIEEICVGASKEQDIEIKLQTVIKDWKEINMPLALFKNRGELLIKAADLIEIISKLEDSLMVMSSLSSNRFNAPFKKDIMLWLHKLSDTNEILERWLQVQSLWLYLEAVFVGGDISRQLPQEAKRFGNIDKGWMKIMYKTRDNPNVIEICTGDDIVSNGLKFLLEQLELCQKSLTVYLESKRLIFPRFFFISDPVLLEILGQASDPNSIQPHLLSIFDGVARVGFDKEKPDTIISMYSSNGEKIPLLNSVRCIGLVEIWIGKLLESVLETVKNILGNVGSQIGEAKFDYKTFLPTLCAQAQLICIQLVWTKDAEYALSNCKIDRKIMAKKNMEMQDMLNFLVDQTVMDLTKLQRICCETLVTIHVHQRDIFDELVRNKVKTANDFEWQKQARFYYDFNMEEILVKITDIEFTYQNEYLGVTDRLAITPLTDRCYITLAQAIGMNMGGAPAGPAGTGKTETTKDMGRALGKLVVVFNCSDQMDFRGLGRIFKGLAQSGSWGCFDEFNRIELPVLSVAAQQIYIVLNARKEKQKKFIFSDGDTVKLNSEFGLFITMNPGYAGRQELPENLKIQFRTCAMMIPDRQIIMRVKLASCGFRDNVKLAAKFYTLYKLCEEQLSKQVHYDFGLRNILSVLRTLGAAKRAATGKLQEDEIVMQVLRDMNLSKLVDEDEPLFLSLIADLFPSLKLQTSSRKDLQTAISEAVTNLKLINHPAWNLKVVQLYETSLVRHGLMILGPTGAGKSKCITTLLSSLTIQGLSHKELRMNPKAITAPQMFGRLDVTTNDWTDGIFSVLWRRTLKFKTDFVWLTLDGPVDAVWIENLNSVLDDNKTLTLANGDRIVMSPNCKLVFEPDAIDNASPATVSRMGMVFMSSSVMPWDVILDGWLLSRSEDQEKIIRKFFNKIYDDLHLFVQTKLSAKMKLLEAIYIRQTCDILIGLLDDKIKYSEAHLERIFLFALMWSLGAVLELEDRDKMEQFVLSHPSKMKWPNIERGESIFEFLVDQNGNWQHWNTQIEEYVYPSTYIPDYSSILVPNVDNVRTAFLIDTIAKQNKSVLLIGEQGTAKTVMIKSYMSNYNPEEHLSKSFNFSSATTPNMFQRIIESYVEKRIGLTYGPPQMRKMTIFIDDINMPIVNEWGDQVTNEIVRQLMEQSGFYSLDRPGDFITVVDIQLLAAMIHAGGGRNDIPARLKRQFNVFNCTLPSNKSMDKIFGVIGNGYFCPSRFNMEIVDFISRLIPLTRKLWQQTKTKMLPTPAKFHYIFNLRDLSRIWGGMLKIESKQCQNIGALLKLWSHECTRVIADRFINTEDREWFSMKMKSLASEELRSEFEYFPKEDVYFVDFLRDEPDEPIEDVGDDEMLSQYFLYEEIPSFEVVTERIYSFMTQYNLEVRGSKLDLVLFQDGLVHLMIISRILRTSRGNALLVGVGGSGKQSLTKLASYIAGYRFHQVTLTRAYNLNNFADEFRFLYRVAGVAGQGICFIFTDNDIKDESFLEYLNNVLSSGEIANLYPKDELDEILNELIPIMKKADPKRIPTQENLYDFFISRARNNLHIVLCFSPIGEKFRNRALKFPGLISGCTIDWFQKWPMDALVSVSTHILKDYSIECTYEVKNDLIEMMAYVHDNVSETCVEYFERFRRQASVTPKSFLSFLSGYKEIYKERLATIQDQSMKMSNGLGKLKEAAESIDILKKEMEVKKVEISIAEQNAQEVIQSVEKSRQIAGAAQIEVQQKKEIQEVLVENINKAREIAEVELEKTLPQLKLAEDALKTIKSQDIAVVRRLGKPPYLITVIMDCVLILCKLRLDPVKMDFEKNFLKMSWNESIKLMSDVNFLKKVRDFERDTIDAETIDLLQPYFKFPQYTLEAAMAACGQVAGLLKWTRAMADFYKVNVNVIPLKADLAVKQNQLKRAEHELSLLEDALEKKNEEVKEAEREFKKANDELQKVKDDAALLQSKLDAAHAMITGLSDERVRWTEQIVIFKKEIQKLVGDVLILCGFLSYTGPFNQLFRALLQNTWQKELKRREIPFSINIDVVERLTDTATIGEWNLQGLPNDELSIQNGIIVTQAHRYPLLIDPQSQGKAWIKQKEKENLILTTLNHKYFRNHLEDAIQQGLPMLIEDIGEELDPCMDNVLEKNYIKMGMSYKVKVGDKEIDIHKDFKLFITTKLPNPMYPPEVAARTSIIDFTVTMKGLEDQLLGKVILSERREIEAERVQLDVDVTANKKLSKELEANLLYKLSTTEGSLLDDLSVMEVLNTSKAKAIEIKEKLESAEETKATINTAREEFRPVAARGSVLYFLIVKMSLVNNMYQTSLVQFLERFDYSLKNSDKSPITYKRINSIIDYLSYDIFKYKSRGLYETHKFLFVLLMALDIDLQRDRISFEEFQTFIKGGAALDINSVSPKPCRWITDITWLNLVQLSFVPLFHTILDQIKANDRTWKAWYEKNAPEEEIFPDGYNSLDAFRKLLIIRSFCLDRTLSQSRKYIASSLGEKFADPVVLNYEIMLEESRPLTPIICFLSMGSDPTPSIESLAKKNQIKVSAISMGQGQEVHARKLMEKSLKEGSWVLLQNCHLGLEYMNELTQQLMELERIGEGYDEMFRLWITTEVHPNFPITMLQMAIKFTNEPPSGMRAGLKRTYNSMSMELFDYSDSPLYLPLIYSTSTLHTTVQERRKFGALGWNIPYEFNSSDWLASCLFMQKHLEEVDTDISWKTVNYMIGEVQYGGRVTDDYDKRLLNCLARTYFNDKMFDEDFEFYKGYKIVVRKTTEEYMEYFDTMSTTDPPNLYGLHANADITFQTNKTKEILDTIISVQPKESSGGAGETREAAVTRQVKDMQARFPPLYDEFEVKQRLTKEITPMNIFLRQEIDRMQKIIKLVKSTLTDLLLAIEGTIIMSETLRDAFDNIYDARVPTIWKRGSWLASTLGFWFSELIERNVQFSDWCFKVRPKSYWMTGFFNPQGFLTAMRQETARANVGWALDKVILQNEVMKFSLNDIKDYPRSGVYVHGLFLDGAGWNRRENRLIEATNKILYTQMPIIRIYANNVFEGKGQNLYECPVYKKANRTDLNFITALHLATKEHPDHWILRGVALLCDNK</sequence>
<evidence type="ECO:0000256" key="7">
    <source>
        <dbReference type="ARBA" id="ARBA00022840"/>
    </source>
</evidence>
<dbReference type="InterPro" id="IPR024317">
    <property type="entry name" value="Dynein_heavy_chain_D4_dom"/>
</dbReference>
<keyword evidence="9 14" id="KW-0175">Coiled coil</keyword>
<evidence type="ECO:0000256" key="12">
    <source>
        <dbReference type="ARBA" id="ARBA00023212"/>
    </source>
</evidence>
<evidence type="ECO:0000256" key="10">
    <source>
        <dbReference type="ARBA" id="ARBA00023069"/>
    </source>
</evidence>
<evidence type="ECO:0000256" key="4">
    <source>
        <dbReference type="ARBA" id="ARBA00022701"/>
    </source>
</evidence>
<dbReference type="GO" id="GO:0005874">
    <property type="term" value="C:microtubule"/>
    <property type="evidence" value="ECO:0007669"/>
    <property type="project" value="UniProtKB-KW"/>
</dbReference>
<name>A0A9J6C0Z9_POLVA</name>
<dbReference type="InterPro" id="IPR013602">
    <property type="entry name" value="Dynein_heavy_linker"/>
</dbReference>
<dbReference type="Gene3D" id="1.10.8.1220">
    <property type="match status" value="1"/>
</dbReference>
<dbReference type="Gene3D" id="1.20.920.30">
    <property type="match status" value="1"/>
</dbReference>
<keyword evidence="6" id="KW-0547">Nucleotide-binding</keyword>
<evidence type="ECO:0000313" key="16">
    <source>
        <dbReference type="EMBL" id="KAG5675719.1"/>
    </source>
</evidence>
<feature type="domain" description="AAA+ ATPase" evidence="15">
    <location>
        <begin position="2254"/>
        <end position="2408"/>
    </location>
</feature>
<dbReference type="FunFam" id="1.20.140.100:FF:000003">
    <property type="entry name" value="Dynein, axonemal, heavy chain 5"/>
    <property type="match status" value="1"/>
</dbReference>
<keyword evidence="17" id="KW-1185">Reference proteome</keyword>
<dbReference type="FunFam" id="3.40.50.300:FF:001221">
    <property type="entry name" value="Axonemal dynein heavy chain 8"/>
    <property type="match status" value="1"/>
</dbReference>
<dbReference type="Gene3D" id="1.10.287.2620">
    <property type="match status" value="1"/>
</dbReference>
<dbReference type="InterPro" id="IPR004273">
    <property type="entry name" value="Dynein_heavy_D6_P-loop"/>
</dbReference>
<feature type="domain" description="AAA+ ATPase" evidence="15">
    <location>
        <begin position="1974"/>
        <end position="2118"/>
    </location>
</feature>
<keyword evidence="5" id="KW-0677">Repeat</keyword>
<dbReference type="Gene3D" id="1.20.58.1120">
    <property type="match status" value="1"/>
</dbReference>
<dbReference type="Pfam" id="PF12780">
    <property type="entry name" value="AAA_8"/>
    <property type="match status" value="1"/>
</dbReference>
<dbReference type="FunFam" id="1.10.8.1220:FF:000001">
    <property type="entry name" value="Dynein axonemal heavy chain 5"/>
    <property type="match status" value="1"/>
</dbReference>
<gene>
    <name evidence="16" type="ORF">PVAND_005600</name>
</gene>
<feature type="coiled-coil region" evidence="14">
    <location>
        <begin position="3776"/>
        <end position="3806"/>
    </location>
</feature>
<dbReference type="Gene3D" id="3.20.180.20">
    <property type="entry name" value="Dynein heavy chain, N-terminal domain 2"/>
    <property type="match status" value="1"/>
</dbReference>
<dbReference type="GO" id="GO:0007018">
    <property type="term" value="P:microtubule-based movement"/>
    <property type="evidence" value="ECO:0007669"/>
    <property type="project" value="InterPro"/>
</dbReference>
<dbReference type="InterPro" id="IPR041466">
    <property type="entry name" value="Dynein_AAA5_ext"/>
</dbReference>
<dbReference type="Gene3D" id="1.20.920.20">
    <property type="match status" value="1"/>
</dbReference>
<dbReference type="GO" id="GO:0005524">
    <property type="term" value="F:ATP binding"/>
    <property type="evidence" value="ECO:0007669"/>
    <property type="project" value="UniProtKB-KW"/>
</dbReference>
<dbReference type="Pfam" id="PF18198">
    <property type="entry name" value="AAA_lid_11"/>
    <property type="match status" value="1"/>
</dbReference>
<protein>
    <recommendedName>
        <fullName evidence="15">AAA+ ATPase domain-containing protein</fullName>
    </recommendedName>
</protein>
<dbReference type="Gene3D" id="3.40.50.300">
    <property type="entry name" value="P-loop containing nucleotide triphosphate hydrolases"/>
    <property type="match status" value="5"/>
</dbReference>
<keyword evidence="7" id="KW-0067">ATP-binding</keyword>
<dbReference type="InterPro" id="IPR026983">
    <property type="entry name" value="DHC"/>
</dbReference>
<dbReference type="Pfam" id="PF12777">
    <property type="entry name" value="MT"/>
    <property type="match status" value="1"/>
</dbReference>
<dbReference type="PANTHER" id="PTHR46532:SF4">
    <property type="entry name" value="AAA+ ATPASE DOMAIN-CONTAINING PROTEIN"/>
    <property type="match status" value="1"/>
</dbReference>
<keyword evidence="4" id="KW-0493">Microtubule</keyword>
<evidence type="ECO:0000256" key="14">
    <source>
        <dbReference type="SAM" id="Coils"/>
    </source>
</evidence>
<evidence type="ECO:0000256" key="3">
    <source>
        <dbReference type="ARBA" id="ARBA00022490"/>
    </source>
</evidence>
<dbReference type="InterPro" id="IPR042219">
    <property type="entry name" value="AAA_lid_11_sf"/>
</dbReference>
<dbReference type="Pfam" id="PF12775">
    <property type="entry name" value="AAA_7"/>
    <property type="match status" value="1"/>
</dbReference>
<dbReference type="FunFam" id="1.10.287.2620:FF:000001">
    <property type="entry name" value="Cytoplasmic dynein heavy chain 1"/>
    <property type="match status" value="1"/>
</dbReference>
<dbReference type="FunFam" id="3.10.490.20:FF:000010">
    <property type="entry name" value="Dynein heavy chain, putative"/>
    <property type="match status" value="1"/>
</dbReference>
<dbReference type="InterPro" id="IPR042228">
    <property type="entry name" value="Dynein_linker_3"/>
</dbReference>
<accession>A0A9J6C0Z9</accession>
<feature type="coiled-coil region" evidence="14">
    <location>
        <begin position="3422"/>
        <end position="3477"/>
    </location>
</feature>
<evidence type="ECO:0000256" key="9">
    <source>
        <dbReference type="ARBA" id="ARBA00023054"/>
    </source>
</evidence>
<dbReference type="Pfam" id="PF17857">
    <property type="entry name" value="AAA_lid_1"/>
    <property type="match status" value="1"/>
</dbReference>
<dbReference type="GO" id="GO:0008569">
    <property type="term" value="F:minus-end-directed microtubule motor activity"/>
    <property type="evidence" value="ECO:0007669"/>
    <property type="project" value="InterPro"/>
</dbReference>
<dbReference type="FunFam" id="3.20.180.20:FF:000001">
    <property type="entry name" value="Dynein axonemal heavy chain 5"/>
    <property type="match status" value="1"/>
</dbReference>
<evidence type="ECO:0000256" key="2">
    <source>
        <dbReference type="ARBA" id="ARBA00008887"/>
    </source>
</evidence>
<dbReference type="EMBL" id="JADBJN010000002">
    <property type="protein sequence ID" value="KAG5675719.1"/>
    <property type="molecule type" value="Genomic_DNA"/>
</dbReference>
<dbReference type="FunFam" id="1.20.920.30:FF:000004">
    <property type="entry name" value="Dynein axonemal heavy chain 5"/>
    <property type="match status" value="1"/>
</dbReference>
<evidence type="ECO:0000256" key="1">
    <source>
        <dbReference type="ARBA" id="ARBA00004430"/>
    </source>
</evidence>
<dbReference type="FunFam" id="1.20.1270.280:FF:000002">
    <property type="entry name" value="Dynein heavy chain 5, axonemal"/>
    <property type="match status" value="1"/>
</dbReference>
<feature type="coiled-coil region" evidence="14">
    <location>
        <begin position="3202"/>
        <end position="3229"/>
    </location>
</feature>
<evidence type="ECO:0000256" key="8">
    <source>
        <dbReference type="ARBA" id="ARBA00023017"/>
    </source>
</evidence>
<dbReference type="PANTHER" id="PTHR46532">
    <property type="entry name" value="MALE FERTILITY FACTOR KL5"/>
    <property type="match status" value="1"/>
</dbReference>
<proteinExistence type="inferred from homology"/>
<dbReference type="Pfam" id="PF08385">
    <property type="entry name" value="DHC_N1"/>
    <property type="match status" value="1"/>
</dbReference>